<organism evidence="2 3">
    <name type="scientific">Lentzea indica</name>
    <dbReference type="NCBI Taxonomy" id="2604800"/>
    <lineage>
        <taxon>Bacteria</taxon>
        <taxon>Bacillati</taxon>
        <taxon>Actinomycetota</taxon>
        <taxon>Actinomycetes</taxon>
        <taxon>Pseudonocardiales</taxon>
        <taxon>Pseudonocardiaceae</taxon>
        <taxon>Lentzea</taxon>
    </lineage>
</organism>
<feature type="transmembrane region" description="Helical" evidence="1">
    <location>
        <begin position="327"/>
        <end position="348"/>
    </location>
</feature>
<reference evidence="2 3" key="1">
    <citation type="submission" date="2019-08" db="EMBL/GenBank/DDBJ databases">
        <title>Lentzea from Indian Himalayas.</title>
        <authorList>
            <person name="Mandal S."/>
            <person name="Mallick Gupta A."/>
            <person name="Maiti P.K."/>
            <person name="Sarkar J."/>
            <person name="Mandal S."/>
        </authorList>
    </citation>
    <scope>NUCLEOTIDE SEQUENCE [LARGE SCALE GENOMIC DNA]</scope>
    <source>
        <strain evidence="2 3">PSKA42</strain>
    </source>
</reference>
<feature type="transmembrane region" description="Helical" evidence="1">
    <location>
        <begin position="393"/>
        <end position="411"/>
    </location>
</feature>
<feature type="transmembrane region" description="Helical" evidence="1">
    <location>
        <begin position="191"/>
        <end position="210"/>
    </location>
</feature>
<feature type="transmembrane region" description="Helical" evidence="1">
    <location>
        <begin position="30"/>
        <end position="49"/>
    </location>
</feature>
<dbReference type="InterPro" id="IPR036259">
    <property type="entry name" value="MFS_trans_sf"/>
</dbReference>
<feature type="transmembrane region" description="Helical" evidence="1">
    <location>
        <begin position="127"/>
        <end position="145"/>
    </location>
</feature>
<dbReference type="EMBL" id="VSRL01000043">
    <property type="protein sequence ID" value="NKE57983.1"/>
    <property type="molecule type" value="Genomic_DNA"/>
</dbReference>
<gene>
    <name evidence="2" type="ORF">FXN61_14555</name>
</gene>
<feature type="transmembrane region" description="Helical" evidence="1">
    <location>
        <begin position="231"/>
        <end position="252"/>
    </location>
</feature>
<dbReference type="CDD" id="cd17339">
    <property type="entry name" value="MFS_NIMT_CynX_like"/>
    <property type="match status" value="1"/>
</dbReference>
<protein>
    <submittedName>
        <fullName evidence="2">MFS transporter</fullName>
    </submittedName>
</protein>
<dbReference type="Gene3D" id="1.20.1250.20">
    <property type="entry name" value="MFS general substrate transporter like domains"/>
    <property type="match status" value="1"/>
</dbReference>
<proteinExistence type="predicted"/>
<feature type="transmembrane region" description="Helical" evidence="1">
    <location>
        <begin position="157"/>
        <end position="179"/>
    </location>
</feature>
<dbReference type="Pfam" id="PF07690">
    <property type="entry name" value="MFS_1"/>
    <property type="match status" value="1"/>
</dbReference>
<dbReference type="InterPro" id="IPR011701">
    <property type="entry name" value="MFS"/>
</dbReference>
<dbReference type="SUPFAM" id="SSF103473">
    <property type="entry name" value="MFS general substrate transporter"/>
    <property type="match status" value="1"/>
</dbReference>
<feature type="transmembrane region" description="Helical" evidence="1">
    <location>
        <begin position="360"/>
        <end position="381"/>
    </location>
</feature>
<name>A0ABX1FGA2_9PSEU</name>
<dbReference type="Proteomes" id="UP001515943">
    <property type="component" value="Unassembled WGS sequence"/>
</dbReference>
<dbReference type="PANTHER" id="PTHR23523">
    <property type="match status" value="1"/>
</dbReference>
<keyword evidence="1" id="KW-0812">Transmembrane</keyword>
<feature type="transmembrane region" description="Helical" evidence="1">
    <location>
        <begin position="303"/>
        <end position="321"/>
    </location>
</feature>
<dbReference type="InterPro" id="IPR052524">
    <property type="entry name" value="MFS_Cyanate_Porter"/>
</dbReference>
<feature type="transmembrane region" description="Helical" evidence="1">
    <location>
        <begin position="272"/>
        <end position="291"/>
    </location>
</feature>
<evidence type="ECO:0000313" key="2">
    <source>
        <dbReference type="EMBL" id="NKE57983.1"/>
    </source>
</evidence>
<evidence type="ECO:0000313" key="3">
    <source>
        <dbReference type="Proteomes" id="UP001515943"/>
    </source>
</evidence>
<feature type="transmembrane region" description="Helical" evidence="1">
    <location>
        <begin position="104"/>
        <end position="121"/>
    </location>
</feature>
<keyword evidence="1" id="KW-1133">Transmembrane helix</keyword>
<comment type="caution">
    <text evidence="2">The sequence shown here is derived from an EMBL/GenBank/DDBJ whole genome shotgun (WGS) entry which is preliminary data.</text>
</comment>
<keyword evidence="3" id="KW-1185">Reference proteome</keyword>
<feature type="transmembrane region" description="Helical" evidence="1">
    <location>
        <begin position="69"/>
        <end position="92"/>
    </location>
</feature>
<dbReference type="PANTHER" id="PTHR23523:SF2">
    <property type="entry name" value="2-NITROIMIDAZOLE TRANSPORTER"/>
    <property type="match status" value="1"/>
</dbReference>
<evidence type="ECO:0000256" key="1">
    <source>
        <dbReference type="SAM" id="Phobius"/>
    </source>
</evidence>
<accession>A0ABX1FGA2</accession>
<sequence>MRVTIQQTTIAGQTATDRGRRVAVVKNRHVPLVGSTLLAIGVALAAANLRPAVTSLASVLVDVRAALGVSAAWTSALTAVPALCFGFAAFAAPWLGRRLGMARAIGLSLGVLTLGLVLRVIDGPWVVLGGTFIACAGIAVSNVLIPVVVKASFPTKVGLITGVYTGTLAAGAALAAALTPPLEDFLGSWRLAVGAWALLSAGAVIVWFAGARHGAESTVVRSAAPVAKRSLLRSPLAWVITVFFGLQSLFAYTVMGWLPAMLVDAGVDRNTAGMLLAVSMLLGVPVSLFVPPIAARFSSQGPMVLALGLLSFAGIFGMLVAPAAAPGLWVVLIGFGMGMFPLALLVMSLRTKSTSDTARLSAMAQSIGYLIAATGPFAFGLLRDTTGSWTTSLVLQLVLLAALTALGMIAGRPRYV</sequence>
<keyword evidence="1" id="KW-0472">Membrane</keyword>